<protein>
    <submittedName>
        <fullName evidence="2">Uncharacterized protein</fullName>
    </submittedName>
</protein>
<gene>
    <name evidence="2" type="ORF">SLI_0761</name>
</gene>
<reference evidence="3" key="1">
    <citation type="journal article" date="2013" name="Genome Biol. Evol.">
        <title>The genome sequence of Streptomyces lividans 66 reveals a novel tRNA-dependent peptide biosynthetic system within a metal-related genomic island.</title>
        <authorList>
            <person name="Cruz-Morales P."/>
            <person name="Vijgenboom E."/>
            <person name="Iruegas-Bocardo F."/>
            <person name="Girard G."/>
            <person name="Yanez-Guerra L.A."/>
            <person name="Ramos-Aboites H.E."/>
            <person name="Pernodet J.L."/>
            <person name="Anne J."/>
            <person name="van Wezel G.P."/>
            <person name="Barona-Gomez F."/>
        </authorList>
    </citation>
    <scope>NUCLEOTIDE SEQUENCE [LARGE SCALE GENOMIC DNA]</scope>
    <source>
        <strain evidence="3">1326</strain>
    </source>
</reference>
<dbReference type="Proteomes" id="UP000014062">
    <property type="component" value="Chromosome"/>
</dbReference>
<dbReference type="EMBL" id="CM001889">
    <property type="protein sequence ID" value="EOY45480.1"/>
    <property type="molecule type" value="Genomic_DNA"/>
</dbReference>
<proteinExistence type="predicted"/>
<sequence length="53" mass="5728">MPPALYLADIPAGRKQSAERHRPVPPRTAPPVPSPQLSSPLLPPLPSRVARSR</sequence>
<feature type="compositionally biased region" description="Pro residues" evidence="1">
    <location>
        <begin position="25"/>
        <end position="34"/>
    </location>
</feature>
<feature type="region of interest" description="Disordered" evidence="1">
    <location>
        <begin position="1"/>
        <end position="53"/>
    </location>
</feature>
<evidence type="ECO:0000256" key="1">
    <source>
        <dbReference type="SAM" id="MobiDB-lite"/>
    </source>
</evidence>
<accession>A0A7U9DLT2</accession>
<organism evidence="2 3">
    <name type="scientific">Streptomyces lividans 1326</name>
    <dbReference type="NCBI Taxonomy" id="1200984"/>
    <lineage>
        <taxon>Bacteria</taxon>
        <taxon>Bacillati</taxon>
        <taxon>Actinomycetota</taxon>
        <taxon>Actinomycetes</taxon>
        <taxon>Kitasatosporales</taxon>
        <taxon>Streptomycetaceae</taxon>
        <taxon>Streptomyces</taxon>
    </lineage>
</organism>
<evidence type="ECO:0000313" key="3">
    <source>
        <dbReference type="Proteomes" id="UP000014062"/>
    </source>
</evidence>
<name>A0A7U9DLT2_STRLI</name>
<evidence type="ECO:0000313" key="2">
    <source>
        <dbReference type="EMBL" id="EOY45480.1"/>
    </source>
</evidence>
<dbReference type="AlphaFoldDB" id="A0A7U9DLT2"/>